<accession>L1M940</accession>
<organism evidence="1 2">
    <name type="scientific">Corynebacterium durum F0235</name>
    <dbReference type="NCBI Taxonomy" id="1035195"/>
    <lineage>
        <taxon>Bacteria</taxon>
        <taxon>Bacillati</taxon>
        <taxon>Actinomycetota</taxon>
        <taxon>Actinomycetes</taxon>
        <taxon>Mycobacteriales</taxon>
        <taxon>Corynebacteriaceae</taxon>
        <taxon>Corynebacterium</taxon>
    </lineage>
</organism>
<evidence type="ECO:0000313" key="2">
    <source>
        <dbReference type="Proteomes" id="UP000010445"/>
    </source>
</evidence>
<dbReference type="EMBL" id="AMEM01000041">
    <property type="protein sequence ID" value="EKX87753.1"/>
    <property type="molecule type" value="Genomic_DNA"/>
</dbReference>
<name>L1M940_9CORY</name>
<gene>
    <name evidence="1" type="ORF">HMPREF9997_02530</name>
</gene>
<protein>
    <submittedName>
        <fullName evidence="1">Uncharacterized protein</fullName>
    </submittedName>
</protein>
<proteinExistence type="predicted"/>
<evidence type="ECO:0000313" key="1">
    <source>
        <dbReference type="EMBL" id="EKX87753.1"/>
    </source>
</evidence>
<keyword evidence="2" id="KW-1185">Reference proteome</keyword>
<dbReference type="AlphaFoldDB" id="L1M940"/>
<sequence length="46" mass="5188">MGAVGVLRKAKTARCRPSRHNVLMSKRENTPFSGLNISTLLRKRVH</sequence>
<comment type="caution">
    <text evidence="1">The sequence shown here is derived from an EMBL/GenBank/DDBJ whole genome shotgun (WGS) entry which is preliminary data.</text>
</comment>
<reference evidence="1 2" key="1">
    <citation type="submission" date="2012-05" db="EMBL/GenBank/DDBJ databases">
        <authorList>
            <person name="Weinstock G."/>
            <person name="Sodergren E."/>
            <person name="Lobos E.A."/>
            <person name="Fulton L."/>
            <person name="Fulton R."/>
            <person name="Courtney L."/>
            <person name="Fronick C."/>
            <person name="O'Laughlin M."/>
            <person name="Godfrey J."/>
            <person name="Wilson R.M."/>
            <person name="Miner T."/>
            <person name="Farmer C."/>
            <person name="Delehaunty K."/>
            <person name="Cordes M."/>
            <person name="Minx P."/>
            <person name="Tomlinson C."/>
            <person name="Chen J."/>
            <person name="Wollam A."/>
            <person name="Pepin K.H."/>
            <person name="Bhonagiri V."/>
            <person name="Zhang X."/>
            <person name="Suruliraj S."/>
            <person name="Warren W."/>
            <person name="Mitreva M."/>
            <person name="Mardis E.R."/>
            <person name="Wilson R.K."/>
        </authorList>
    </citation>
    <scope>NUCLEOTIDE SEQUENCE [LARGE SCALE GENOMIC DNA]</scope>
    <source>
        <strain evidence="1 2">F0235</strain>
    </source>
</reference>
<dbReference type="PATRIC" id="fig|1035195.3.peg.2258"/>
<dbReference type="Proteomes" id="UP000010445">
    <property type="component" value="Unassembled WGS sequence"/>
</dbReference>
<dbReference type="HOGENOM" id="CLU_3182569_0_0_11"/>